<reference evidence="3 4" key="1">
    <citation type="journal article" date="2014" name="Genome Announc.">
        <title>Genome Sequence and Methylome of Soil Bacterium Gemmatirosa kalamazoonensis KBS708T, a Member of the Rarely Cultivated Gemmatimonadetes Phylum.</title>
        <authorList>
            <person name="Debruyn J.M."/>
            <person name="Radosevich M."/>
            <person name="Wommack K.E."/>
            <person name="Polson S.W."/>
            <person name="Hauser L.J."/>
            <person name="Fawaz M.N."/>
            <person name="Korlach J."/>
            <person name="Tsai Y.C."/>
        </authorList>
    </citation>
    <scope>NUCLEOTIDE SEQUENCE [LARGE SCALE GENOMIC DNA]</scope>
    <source>
        <strain evidence="3 4">KBS708</strain>
    </source>
</reference>
<evidence type="ECO:0000313" key="4">
    <source>
        <dbReference type="Proteomes" id="UP000019151"/>
    </source>
</evidence>
<protein>
    <submittedName>
        <fullName evidence="3">Uncharacterized protein</fullName>
    </submittedName>
</protein>
<sequence length="115" mass="12645">MASPRATRRSWATWQRRTIEAVVALLAFAIWGRLAYVGGFRLLARYWGWHLGGSLLLDVLSFCIGVSGSIAGIAAVWALVMRALGRTPTSIVGAPDDTADDYPQRERSGEYVGRY</sequence>
<keyword evidence="4" id="KW-1185">Reference proteome</keyword>
<gene>
    <name evidence="3" type="ORF">J421_1511</name>
</gene>
<evidence type="ECO:0000256" key="1">
    <source>
        <dbReference type="SAM" id="MobiDB-lite"/>
    </source>
</evidence>
<dbReference type="AlphaFoldDB" id="W0RI10"/>
<keyword evidence="2" id="KW-1133">Transmembrane helix</keyword>
<feature type="transmembrane region" description="Helical" evidence="2">
    <location>
        <begin position="59"/>
        <end position="80"/>
    </location>
</feature>
<dbReference type="HOGENOM" id="CLU_2105444_0_0_0"/>
<evidence type="ECO:0000313" key="3">
    <source>
        <dbReference type="EMBL" id="AHG89048.1"/>
    </source>
</evidence>
<dbReference type="RefSeq" id="WP_025410563.1">
    <property type="nucleotide sequence ID" value="NZ_CP007128.1"/>
</dbReference>
<evidence type="ECO:0000256" key="2">
    <source>
        <dbReference type="SAM" id="Phobius"/>
    </source>
</evidence>
<feature type="region of interest" description="Disordered" evidence="1">
    <location>
        <begin position="91"/>
        <end position="115"/>
    </location>
</feature>
<dbReference type="Proteomes" id="UP000019151">
    <property type="component" value="Chromosome"/>
</dbReference>
<dbReference type="KEGG" id="gba:J421_1511"/>
<accession>W0RI10</accession>
<keyword evidence="2" id="KW-0812">Transmembrane</keyword>
<dbReference type="EMBL" id="CP007128">
    <property type="protein sequence ID" value="AHG89048.1"/>
    <property type="molecule type" value="Genomic_DNA"/>
</dbReference>
<dbReference type="InParanoid" id="W0RI10"/>
<feature type="transmembrane region" description="Helical" evidence="2">
    <location>
        <begin position="21"/>
        <end position="39"/>
    </location>
</feature>
<keyword evidence="2" id="KW-0472">Membrane</keyword>
<proteinExistence type="predicted"/>
<name>W0RI10_9BACT</name>
<organism evidence="3 4">
    <name type="scientific">Gemmatirosa kalamazoonensis</name>
    <dbReference type="NCBI Taxonomy" id="861299"/>
    <lineage>
        <taxon>Bacteria</taxon>
        <taxon>Pseudomonadati</taxon>
        <taxon>Gemmatimonadota</taxon>
        <taxon>Gemmatimonadia</taxon>
        <taxon>Gemmatimonadales</taxon>
        <taxon>Gemmatimonadaceae</taxon>
        <taxon>Gemmatirosa</taxon>
    </lineage>
</organism>